<dbReference type="EMBL" id="CP039247">
    <property type="protein sequence ID" value="QCB28809.1"/>
    <property type="molecule type" value="Genomic_DNA"/>
</dbReference>
<keyword evidence="4" id="KW-0131">Cell cycle</keyword>
<feature type="compositionally biased region" description="Polar residues" evidence="2">
    <location>
        <begin position="194"/>
        <end position="221"/>
    </location>
</feature>
<feature type="compositionally biased region" description="Basic and acidic residues" evidence="2">
    <location>
        <begin position="222"/>
        <end position="234"/>
    </location>
</feature>
<feature type="compositionally biased region" description="Polar residues" evidence="2">
    <location>
        <begin position="1"/>
        <end position="11"/>
    </location>
</feature>
<dbReference type="GO" id="GO:0051301">
    <property type="term" value="P:cell division"/>
    <property type="evidence" value="ECO:0007669"/>
    <property type="project" value="UniProtKB-KW"/>
</dbReference>
<dbReference type="OrthoDB" id="4424797at2"/>
<evidence type="ECO:0000313" key="4">
    <source>
        <dbReference type="EMBL" id="QCB28809.1"/>
    </source>
</evidence>
<feature type="region of interest" description="Disordered" evidence="2">
    <location>
        <begin position="187"/>
        <end position="270"/>
    </location>
</feature>
<accession>A0A4P7QGU0</accession>
<evidence type="ECO:0000256" key="3">
    <source>
        <dbReference type="SAM" id="Phobius"/>
    </source>
</evidence>
<keyword evidence="4" id="KW-0132">Cell division</keyword>
<reference evidence="4 5" key="1">
    <citation type="submission" date="2019-04" db="EMBL/GenBank/DDBJ databases">
        <title>Corynebacterium endometrii sp. nov., isolated from the uterus of a cow with endometritis.</title>
        <authorList>
            <person name="Ballas P."/>
            <person name="Ruckert C."/>
            <person name="Wagener K."/>
            <person name="Drillich M."/>
            <person name="Kaempfer P."/>
            <person name="Busse H.-J."/>
            <person name="Ehling-Schulz M."/>
        </authorList>
    </citation>
    <scope>NUCLEOTIDE SEQUENCE [LARGE SCALE GENOMIC DNA]</scope>
    <source>
        <strain evidence="4 5">LMM-1653</strain>
    </source>
</reference>
<dbReference type="Proteomes" id="UP000296352">
    <property type="component" value="Chromosome"/>
</dbReference>
<sequence length="270" mass="28809">MGASRDFTSGHDTGVLTAERPGYRSTPQLGRSRLHESTTLPDAPSKRGPRRSIPRTSRIGSQQVVSHRGRRLTEIKKVTLFSRLSAIAIGMLITGLAIAMWLSGVATTQTFEIQRLTVQEQQLNNQLESLNRDLENIRSSADVARKASATQLGVPTAAGIVEVKENGDMSELRPAEEGLESIIDVNGAPVRPGQASSDPNETNDVSGNLTERPQGQQQTFRDGSEQAPDQRPDGVEGQPEPSAPQGGAPAPQAPPAPQRPAQAPYAATGE</sequence>
<feature type="compositionally biased region" description="Low complexity" evidence="2">
    <location>
        <begin position="259"/>
        <end position="270"/>
    </location>
</feature>
<evidence type="ECO:0000256" key="2">
    <source>
        <dbReference type="SAM" id="MobiDB-lite"/>
    </source>
</evidence>
<dbReference type="KEGG" id="cee:CENDO_07675"/>
<protein>
    <submittedName>
        <fullName evidence="4">Cell division protein FtsL</fullName>
    </submittedName>
</protein>
<keyword evidence="3" id="KW-0472">Membrane</keyword>
<feature type="compositionally biased region" description="Low complexity" evidence="2">
    <location>
        <begin position="237"/>
        <end position="250"/>
    </location>
</feature>
<evidence type="ECO:0000313" key="5">
    <source>
        <dbReference type="Proteomes" id="UP000296352"/>
    </source>
</evidence>
<dbReference type="AlphaFoldDB" id="A0A4P7QGU0"/>
<feature type="region of interest" description="Disordered" evidence="2">
    <location>
        <begin position="1"/>
        <end position="65"/>
    </location>
</feature>
<keyword evidence="3" id="KW-1133">Transmembrane helix</keyword>
<evidence type="ECO:0000256" key="1">
    <source>
        <dbReference type="SAM" id="Coils"/>
    </source>
</evidence>
<keyword evidence="3" id="KW-0812">Transmembrane</keyword>
<keyword evidence="5" id="KW-1185">Reference proteome</keyword>
<feature type="transmembrane region" description="Helical" evidence="3">
    <location>
        <begin position="80"/>
        <end position="102"/>
    </location>
</feature>
<proteinExistence type="predicted"/>
<name>A0A4P7QGU0_9CORY</name>
<gene>
    <name evidence="4" type="primary">ftsL</name>
    <name evidence="4" type="ORF">CENDO_07675</name>
</gene>
<organism evidence="4 5">
    <name type="scientific">Corynebacterium endometrii</name>
    <dbReference type="NCBI Taxonomy" id="2488819"/>
    <lineage>
        <taxon>Bacteria</taxon>
        <taxon>Bacillati</taxon>
        <taxon>Actinomycetota</taxon>
        <taxon>Actinomycetes</taxon>
        <taxon>Mycobacteriales</taxon>
        <taxon>Corynebacteriaceae</taxon>
        <taxon>Corynebacterium</taxon>
    </lineage>
</organism>
<keyword evidence="1" id="KW-0175">Coiled coil</keyword>
<feature type="compositionally biased region" description="Polar residues" evidence="2">
    <location>
        <begin position="54"/>
        <end position="65"/>
    </location>
</feature>
<feature type="coiled-coil region" evidence="1">
    <location>
        <begin position="113"/>
        <end position="147"/>
    </location>
</feature>
<dbReference type="RefSeq" id="WP_136141499.1">
    <property type="nucleotide sequence ID" value="NZ_CP039247.1"/>
</dbReference>